<dbReference type="PROSITE" id="PS50930">
    <property type="entry name" value="HTH_LYTTR"/>
    <property type="match status" value="1"/>
</dbReference>
<organism evidence="10 11">
    <name type="scientific">Hornefia porci</name>
    <dbReference type="NCBI Taxonomy" id="2652292"/>
    <lineage>
        <taxon>Bacteria</taxon>
        <taxon>Bacillati</taxon>
        <taxon>Bacillota</taxon>
        <taxon>Clostridia</taxon>
        <taxon>Peptostreptococcales</taxon>
        <taxon>Anaerovoracaceae</taxon>
        <taxon>Hornefia</taxon>
    </lineage>
</organism>
<dbReference type="SMART" id="SM00448">
    <property type="entry name" value="REC"/>
    <property type="match status" value="1"/>
</dbReference>
<dbReference type="InterPro" id="IPR011006">
    <property type="entry name" value="CheY-like_superfamily"/>
</dbReference>
<evidence type="ECO:0000256" key="3">
    <source>
        <dbReference type="ARBA" id="ARBA00023012"/>
    </source>
</evidence>
<evidence type="ECO:0000259" key="9">
    <source>
        <dbReference type="PROSITE" id="PS50930"/>
    </source>
</evidence>
<dbReference type="Gene3D" id="2.40.50.1020">
    <property type="entry name" value="LytTr DNA-binding domain"/>
    <property type="match status" value="1"/>
</dbReference>
<evidence type="ECO:0000256" key="7">
    <source>
        <dbReference type="PROSITE-ProRule" id="PRU00169"/>
    </source>
</evidence>
<feature type="modified residue" description="4-aspartylphosphate" evidence="7">
    <location>
        <position position="57"/>
    </location>
</feature>
<keyword evidence="11" id="KW-1185">Reference proteome</keyword>
<dbReference type="PANTHER" id="PTHR37299:SF3">
    <property type="entry name" value="STAGE 0 SPORULATION PROTEIN A HOMOLOG"/>
    <property type="match status" value="1"/>
</dbReference>
<evidence type="ECO:0000313" key="10">
    <source>
        <dbReference type="EMBL" id="OLR56270.1"/>
    </source>
</evidence>
<evidence type="ECO:0000256" key="1">
    <source>
        <dbReference type="ARBA" id="ARBA00018672"/>
    </source>
</evidence>
<feature type="domain" description="HTH LytTR-type" evidence="9">
    <location>
        <begin position="129"/>
        <end position="231"/>
    </location>
</feature>
<name>A0A1Q9JJ85_9FIRM</name>
<dbReference type="InterPro" id="IPR001789">
    <property type="entry name" value="Sig_transdc_resp-reg_receiver"/>
</dbReference>
<dbReference type="AlphaFoldDB" id="A0A1Q9JJ85"/>
<dbReference type="STRING" id="1261640.BHK98_09450"/>
<dbReference type="PROSITE" id="PS50110">
    <property type="entry name" value="RESPONSE_REGULATORY"/>
    <property type="match status" value="1"/>
</dbReference>
<evidence type="ECO:0000256" key="6">
    <source>
        <dbReference type="ARBA" id="ARBA00037164"/>
    </source>
</evidence>
<evidence type="ECO:0000259" key="8">
    <source>
        <dbReference type="PROSITE" id="PS50110"/>
    </source>
</evidence>
<dbReference type="InterPro" id="IPR007492">
    <property type="entry name" value="LytTR_DNA-bd_dom"/>
</dbReference>
<keyword evidence="7" id="KW-0597">Phosphoprotein</keyword>
<feature type="domain" description="Response regulatory" evidence="8">
    <location>
        <begin position="5"/>
        <end position="120"/>
    </location>
</feature>
<protein>
    <recommendedName>
        <fullName evidence="1">Stage 0 sporulation protein A homolog</fullName>
    </recommendedName>
</protein>
<dbReference type="SUPFAM" id="SSF52172">
    <property type="entry name" value="CheY-like"/>
    <property type="match status" value="1"/>
</dbReference>
<keyword evidence="2" id="KW-0963">Cytoplasm</keyword>
<dbReference type="GO" id="GO:0003677">
    <property type="term" value="F:DNA binding"/>
    <property type="evidence" value="ECO:0007669"/>
    <property type="project" value="InterPro"/>
</dbReference>
<comment type="function">
    <text evidence="5">May play the central regulatory role in sporulation. It may be an element of the effector pathway responsible for the activation of sporulation genes in response to nutritional stress. Spo0A may act in concert with spo0H (a sigma factor) to control the expression of some genes that are critical to the sporulation process.</text>
</comment>
<proteinExistence type="predicted"/>
<evidence type="ECO:0000256" key="2">
    <source>
        <dbReference type="ARBA" id="ARBA00022490"/>
    </source>
</evidence>
<sequence>MEALKIAVCDDQEEEQKRLKEILRKIQAPPVTAVFFSRGEDLLEKFSANTYDLILMDIYMEGINGIDAVAKIREKDPGVPVAFITSSLDFALDSYRLSAIGYIEKPYEPEEIEKILNLARTLKINTPSLYAQKNHETIRVPFRDIQYLEQQRHQVSIVCSDGRSVLVYGKIADMMLQLDDDLFCRTHKSFCVNMDFIRSVNPELRCLVMKNGTNVPVRREIYPKVRKRYENHLFSKARKNPSEPQ</sequence>
<dbReference type="SMART" id="SM00850">
    <property type="entry name" value="LytTR"/>
    <property type="match status" value="1"/>
</dbReference>
<dbReference type="Pfam" id="PF00072">
    <property type="entry name" value="Response_reg"/>
    <property type="match status" value="1"/>
</dbReference>
<gene>
    <name evidence="10" type="ORF">BHK98_09450</name>
</gene>
<dbReference type="RefSeq" id="WP_075713729.1">
    <property type="nucleotide sequence ID" value="NZ_MJIE01000001.1"/>
</dbReference>
<dbReference type="Proteomes" id="UP000187404">
    <property type="component" value="Unassembled WGS sequence"/>
</dbReference>
<dbReference type="PANTHER" id="PTHR37299">
    <property type="entry name" value="TRANSCRIPTIONAL REGULATOR-RELATED"/>
    <property type="match status" value="1"/>
</dbReference>
<accession>A0A1Q9JJ85</accession>
<evidence type="ECO:0000256" key="5">
    <source>
        <dbReference type="ARBA" id="ARBA00024867"/>
    </source>
</evidence>
<evidence type="ECO:0000256" key="4">
    <source>
        <dbReference type="ARBA" id="ARBA00023159"/>
    </source>
</evidence>
<dbReference type="Gene3D" id="3.40.50.2300">
    <property type="match status" value="1"/>
</dbReference>
<comment type="caution">
    <text evidence="10">The sequence shown here is derived from an EMBL/GenBank/DDBJ whole genome shotgun (WGS) entry which is preliminary data.</text>
</comment>
<reference evidence="10 11" key="1">
    <citation type="journal article" date="2016" name="Appl. Environ. Microbiol.">
        <title>Function and Phylogeny of Bacterial Butyryl Coenzyme A:Acetate Transferases and Their Diversity in the Proximal Colon of Swine.</title>
        <authorList>
            <person name="Trachsel J."/>
            <person name="Bayles D.O."/>
            <person name="Looft T."/>
            <person name="Levine U.Y."/>
            <person name="Allen H.K."/>
        </authorList>
    </citation>
    <scope>NUCLEOTIDE SEQUENCE [LARGE SCALE GENOMIC DNA]</scope>
    <source>
        <strain evidence="10 11">68-3-10</strain>
    </source>
</reference>
<dbReference type="OrthoDB" id="113975at2"/>
<dbReference type="Pfam" id="PF04397">
    <property type="entry name" value="LytTR"/>
    <property type="match status" value="1"/>
</dbReference>
<comment type="function">
    <text evidence="6">Required for high-level post-exponential phase expression of a series of secreted proteins.</text>
</comment>
<dbReference type="InterPro" id="IPR046947">
    <property type="entry name" value="LytR-like"/>
</dbReference>
<dbReference type="GO" id="GO:0000156">
    <property type="term" value="F:phosphorelay response regulator activity"/>
    <property type="evidence" value="ECO:0007669"/>
    <property type="project" value="InterPro"/>
</dbReference>
<keyword evidence="3" id="KW-0902">Two-component regulatory system</keyword>
<evidence type="ECO:0000313" key="11">
    <source>
        <dbReference type="Proteomes" id="UP000187404"/>
    </source>
</evidence>
<dbReference type="EMBL" id="MJIE01000001">
    <property type="protein sequence ID" value="OLR56270.1"/>
    <property type="molecule type" value="Genomic_DNA"/>
</dbReference>
<keyword evidence="4" id="KW-0010">Activator</keyword>